<dbReference type="GO" id="GO:0000149">
    <property type="term" value="F:SNARE binding"/>
    <property type="evidence" value="ECO:0007669"/>
    <property type="project" value="TreeGrafter"/>
</dbReference>
<comment type="subcellular location">
    <subcellularLocation>
        <location evidence="1">Cytoplasmic vesicle</location>
        <location evidence="1">Clathrin-coated vesicle</location>
    </subcellularLocation>
    <subcellularLocation>
        <location evidence="2">Golgi apparatus</location>
    </subcellularLocation>
    <subcellularLocation>
        <location evidence="3">Membrane</location>
        <location evidence="3">Clathrin-coated pit</location>
    </subcellularLocation>
</comment>
<evidence type="ECO:0000256" key="5">
    <source>
        <dbReference type="ARBA" id="ARBA00023034"/>
    </source>
</evidence>
<keyword evidence="11" id="KW-1185">Reference proteome</keyword>
<keyword evidence="8" id="KW-0968">Cytoplasmic vesicle</keyword>
<reference evidence="10" key="1">
    <citation type="submission" date="2020-06" db="EMBL/GenBank/DDBJ databases">
        <authorList>
            <person name="Li T."/>
            <person name="Hu X."/>
            <person name="Zhang T."/>
            <person name="Song X."/>
            <person name="Zhang H."/>
            <person name="Dai N."/>
            <person name="Sheng W."/>
            <person name="Hou X."/>
            <person name="Wei L."/>
        </authorList>
    </citation>
    <scope>NUCLEOTIDE SEQUENCE</scope>
    <source>
        <strain evidence="10">3651</strain>
        <tissue evidence="10">Leaf</tissue>
    </source>
</reference>
<dbReference type="GO" id="GO:0005546">
    <property type="term" value="F:phosphatidylinositol-4,5-bisphosphate binding"/>
    <property type="evidence" value="ECO:0007669"/>
    <property type="project" value="TreeGrafter"/>
</dbReference>
<evidence type="ECO:0000256" key="4">
    <source>
        <dbReference type="ARBA" id="ARBA00022583"/>
    </source>
</evidence>
<dbReference type="FunFam" id="1.25.40.90:FF:000035">
    <property type="entry name" value="Putative clathrin assembly protein At4g40080"/>
    <property type="match status" value="1"/>
</dbReference>
<keyword evidence="7" id="KW-0168">Coated pit</keyword>
<dbReference type="GO" id="GO:0005545">
    <property type="term" value="F:1-phosphatidylinositol binding"/>
    <property type="evidence" value="ECO:0007669"/>
    <property type="project" value="TreeGrafter"/>
</dbReference>
<evidence type="ECO:0000256" key="3">
    <source>
        <dbReference type="ARBA" id="ARBA00004600"/>
    </source>
</evidence>
<proteinExistence type="predicted"/>
<protein>
    <submittedName>
        <fullName evidence="10">Clathrin assembly protein</fullName>
    </submittedName>
</protein>
<keyword evidence="5" id="KW-0333">Golgi apparatus</keyword>
<evidence type="ECO:0000256" key="8">
    <source>
        <dbReference type="ARBA" id="ARBA00023329"/>
    </source>
</evidence>
<keyword evidence="6" id="KW-0472">Membrane</keyword>
<dbReference type="PROSITE" id="PS50942">
    <property type="entry name" value="ENTH"/>
    <property type="match status" value="1"/>
</dbReference>
<dbReference type="EMBL" id="JACGWO010000010">
    <property type="protein sequence ID" value="KAK4417118.1"/>
    <property type="molecule type" value="Genomic_DNA"/>
</dbReference>
<evidence type="ECO:0000256" key="6">
    <source>
        <dbReference type="ARBA" id="ARBA00023136"/>
    </source>
</evidence>
<dbReference type="CDD" id="cd16987">
    <property type="entry name" value="ANTH_N_AP180_plant"/>
    <property type="match status" value="1"/>
</dbReference>
<keyword evidence="4" id="KW-0254">Endocytosis</keyword>
<comment type="caution">
    <text evidence="10">The sequence shown here is derived from an EMBL/GenBank/DDBJ whole genome shotgun (WGS) entry which is preliminary data.</text>
</comment>
<evidence type="ECO:0000256" key="1">
    <source>
        <dbReference type="ARBA" id="ARBA00004132"/>
    </source>
</evidence>
<dbReference type="SUPFAM" id="SSF48464">
    <property type="entry name" value="ENTH/VHS domain"/>
    <property type="match status" value="1"/>
</dbReference>
<evidence type="ECO:0000256" key="7">
    <source>
        <dbReference type="ARBA" id="ARBA00023176"/>
    </source>
</evidence>
<dbReference type="InterPro" id="IPR013809">
    <property type="entry name" value="ENTH"/>
</dbReference>
<name>A0AAE1XT87_9LAMI</name>
<dbReference type="AlphaFoldDB" id="A0AAE1XT87"/>
<dbReference type="GO" id="GO:0005794">
    <property type="term" value="C:Golgi apparatus"/>
    <property type="evidence" value="ECO:0007669"/>
    <property type="project" value="UniProtKB-SubCell"/>
</dbReference>
<gene>
    <name evidence="10" type="ORF">Salat_2537300</name>
</gene>
<dbReference type="GO" id="GO:0005905">
    <property type="term" value="C:clathrin-coated pit"/>
    <property type="evidence" value="ECO:0007669"/>
    <property type="project" value="UniProtKB-SubCell"/>
</dbReference>
<sequence>MGRIVNFRDLLGLIKDKASMSKAALLSKPNALSIRLAVLRATTHTPRTPPDDHHISALLLLGDSSRANASPIITALMDRLRRTGNCVVALKCLLIIHQIIKRGPFILQDQLSVFPATGGYNYLKLSEFRDGATANTWALSSWVRWYARYLETLLSISRVLGYFPCSSSCSVVKEKQEHRISSFLNLDLIKDVDSIVTLIEEICNVPDSLAREGDMLLQEIMGLLLNDYISSVNEILLRLGEINERTSCLSFGDSVELVCALKRLQDCQERLSVLYLVRKPSIEMMWGLVQELKDKVGILKVCKEGGNLLSLKASESARFDQRVLGAVDSVGFRSGRFDLIRNVL</sequence>
<evidence type="ECO:0000313" key="11">
    <source>
        <dbReference type="Proteomes" id="UP001293254"/>
    </source>
</evidence>
<dbReference type="InterPro" id="IPR048050">
    <property type="entry name" value="ANTH_N_plant"/>
</dbReference>
<dbReference type="GO" id="GO:0006900">
    <property type="term" value="P:vesicle budding from membrane"/>
    <property type="evidence" value="ECO:0007669"/>
    <property type="project" value="TreeGrafter"/>
</dbReference>
<dbReference type="Gene3D" id="1.25.40.90">
    <property type="match status" value="1"/>
</dbReference>
<dbReference type="PANTHER" id="PTHR22951:SF76">
    <property type="entry name" value="OS09G0468150 PROTEIN"/>
    <property type="match status" value="1"/>
</dbReference>
<dbReference type="SMART" id="SM00273">
    <property type="entry name" value="ENTH"/>
    <property type="match status" value="1"/>
</dbReference>
<dbReference type="Pfam" id="PF07651">
    <property type="entry name" value="ANTH"/>
    <property type="match status" value="1"/>
</dbReference>
<dbReference type="GO" id="GO:0030136">
    <property type="term" value="C:clathrin-coated vesicle"/>
    <property type="evidence" value="ECO:0007669"/>
    <property type="project" value="UniProtKB-SubCell"/>
</dbReference>
<dbReference type="InterPro" id="IPR008942">
    <property type="entry name" value="ENTH_VHS"/>
</dbReference>
<accession>A0AAE1XT87</accession>
<evidence type="ECO:0000256" key="2">
    <source>
        <dbReference type="ARBA" id="ARBA00004555"/>
    </source>
</evidence>
<evidence type="ECO:0000259" key="9">
    <source>
        <dbReference type="PROSITE" id="PS50942"/>
    </source>
</evidence>
<dbReference type="GO" id="GO:0072583">
    <property type="term" value="P:clathrin-dependent endocytosis"/>
    <property type="evidence" value="ECO:0007669"/>
    <property type="project" value="InterPro"/>
</dbReference>
<dbReference type="PANTHER" id="PTHR22951">
    <property type="entry name" value="CLATHRIN ASSEMBLY PROTEIN"/>
    <property type="match status" value="1"/>
</dbReference>
<organism evidence="10 11">
    <name type="scientific">Sesamum alatum</name>
    <dbReference type="NCBI Taxonomy" id="300844"/>
    <lineage>
        <taxon>Eukaryota</taxon>
        <taxon>Viridiplantae</taxon>
        <taxon>Streptophyta</taxon>
        <taxon>Embryophyta</taxon>
        <taxon>Tracheophyta</taxon>
        <taxon>Spermatophyta</taxon>
        <taxon>Magnoliopsida</taxon>
        <taxon>eudicotyledons</taxon>
        <taxon>Gunneridae</taxon>
        <taxon>Pentapetalae</taxon>
        <taxon>asterids</taxon>
        <taxon>lamiids</taxon>
        <taxon>Lamiales</taxon>
        <taxon>Pedaliaceae</taxon>
        <taxon>Sesamum</taxon>
    </lineage>
</organism>
<dbReference type="GO" id="GO:0032050">
    <property type="term" value="F:clathrin heavy chain binding"/>
    <property type="evidence" value="ECO:0007669"/>
    <property type="project" value="TreeGrafter"/>
</dbReference>
<feature type="domain" description="ENTH" evidence="9">
    <location>
        <begin position="26"/>
        <end position="164"/>
    </location>
</feature>
<dbReference type="Proteomes" id="UP001293254">
    <property type="component" value="Unassembled WGS sequence"/>
</dbReference>
<reference evidence="10" key="2">
    <citation type="journal article" date="2024" name="Plant">
        <title>Genomic evolution and insights into agronomic trait innovations of Sesamum species.</title>
        <authorList>
            <person name="Miao H."/>
            <person name="Wang L."/>
            <person name="Qu L."/>
            <person name="Liu H."/>
            <person name="Sun Y."/>
            <person name="Le M."/>
            <person name="Wang Q."/>
            <person name="Wei S."/>
            <person name="Zheng Y."/>
            <person name="Lin W."/>
            <person name="Duan Y."/>
            <person name="Cao H."/>
            <person name="Xiong S."/>
            <person name="Wang X."/>
            <person name="Wei L."/>
            <person name="Li C."/>
            <person name="Ma Q."/>
            <person name="Ju M."/>
            <person name="Zhao R."/>
            <person name="Li G."/>
            <person name="Mu C."/>
            <person name="Tian Q."/>
            <person name="Mei H."/>
            <person name="Zhang T."/>
            <person name="Gao T."/>
            <person name="Zhang H."/>
        </authorList>
    </citation>
    <scope>NUCLEOTIDE SEQUENCE</scope>
    <source>
        <strain evidence="10">3651</strain>
    </source>
</reference>
<dbReference type="InterPro" id="IPR045192">
    <property type="entry name" value="AP180-like"/>
</dbReference>
<dbReference type="GO" id="GO:0048268">
    <property type="term" value="P:clathrin coat assembly"/>
    <property type="evidence" value="ECO:0007669"/>
    <property type="project" value="InterPro"/>
</dbReference>
<dbReference type="InterPro" id="IPR011417">
    <property type="entry name" value="ANTH_dom"/>
</dbReference>
<evidence type="ECO:0000313" key="10">
    <source>
        <dbReference type="EMBL" id="KAK4417118.1"/>
    </source>
</evidence>